<evidence type="ECO:0000256" key="7">
    <source>
        <dbReference type="SAM" id="Phobius"/>
    </source>
</evidence>
<sequence length="236" mass="26466">MNNEFEVFDFHRIFFGNTPLIFLLEIVFRTLIMYSYSIFLLRILGKRGMGQLSMLELAIIIAFGSAIGDPMVNADLPIVHGMVAVTVVTLFQIGLERLVNKNKKVEAILEGEANLVVDKGVIKWDCLTRDNLSKEDLFRSLRSKDVEHLGEIEKAFFETSGQISIMFRSPKKVKPGLSLIPENELKPETILKAPMPIPTAGLYCCLDCGNVKNLEQGQKVSKCELCGGKEWVEAKK</sequence>
<evidence type="ECO:0000256" key="1">
    <source>
        <dbReference type="ARBA" id="ARBA00004651"/>
    </source>
</evidence>
<name>A0A5M6DL62_9BACT</name>
<dbReference type="PANTHER" id="PTHR34582">
    <property type="entry name" value="UPF0702 TRANSMEMBRANE PROTEIN YCAP"/>
    <property type="match status" value="1"/>
</dbReference>
<comment type="subcellular location">
    <subcellularLocation>
        <location evidence="1">Cell membrane</location>
        <topology evidence="1">Multi-pass membrane protein</topology>
    </subcellularLocation>
</comment>
<feature type="transmembrane region" description="Helical" evidence="7">
    <location>
        <begin position="20"/>
        <end position="41"/>
    </location>
</feature>
<keyword evidence="10" id="KW-1185">Reference proteome</keyword>
<organism evidence="9 10">
    <name type="scientific">Adhaeribacter rhizoryzae</name>
    <dbReference type="NCBI Taxonomy" id="2607907"/>
    <lineage>
        <taxon>Bacteria</taxon>
        <taxon>Pseudomonadati</taxon>
        <taxon>Bacteroidota</taxon>
        <taxon>Cytophagia</taxon>
        <taxon>Cytophagales</taxon>
        <taxon>Hymenobacteraceae</taxon>
        <taxon>Adhaeribacter</taxon>
    </lineage>
</organism>
<evidence type="ECO:0000256" key="5">
    <source>
        <dbReference type="ARBA" id="ARBA00022989"/>
    </source>
</evidence>
<evidence type="ECO:0000313" key="9">
    <source>
        <dbReference type="EMBL" id="KAA5548183.1"/>
    </source>
</evidence>
<feature type="transmembrane region" description="Helical" evidence="7">
    <location>
        <begin position="78"/>
        <end position="95"/>
    </location>
</feature>
<dbReference type="Pfam" id="PF04239">
    <property type="entry name" value="DUF421"/>
    <property type="match status" value="1"/>
</dbReference>
<gene>
    <name evidence="9" type="ORF">F0145_05495</name>
</gene>
<dbReference type="InterPro" id="IPR007353">
    <property type="entry name" value="DUF421"/>
</dbReference>
<evidence type="ECO:0000259" key="8">
    <source>
        <dbReference type="Pfam" id="PF04239"/>
    </source>
</evidence>
<feature type="transmembrane region" description="Helical" evidence="7">
    <location>
        <begin position="53"/>
        <end position="72"/>
    </location>
</feature>
<feature type="domain" description="YetF C-terminal" evidence="8">
    <location>
        <begin position="100"/>
        <end position="184"/>
    </location>
</feature>
<dbReference type="GO" id="GO:0005886">
    <property type="term" value="C:plasma membrane"/>
    <property type="evidence" value="ECO:0007669"/>
    <property type="project" value="UniProtKB-SubCell"/>
</dbReference>
<accession>A0A5M6DL62</accession>
<comment type="caution">
    <text evidence="9">The sequence shown here is derived from an EMBL/GenBank/DDBJ whole genome shotgun (WGS) entry which is preliminary data.</text>
</comment>
<reference evidence="9 10" key="1">
    <citation type="submission" date="2019-09" db="EMBL/GenBank/DDBJ databases">
        <title>Genome sequence and assembly of Adhaeribacter sp.</title>
        <authorList>
            <person name="Chhetri G."/>
        </authorList>
    </citation>
    <scope>NUCLEOTIDE SEQUENCE [LARGE SCALE GENOMIC DNA]</scope>
    <source>
        <strain evidence="9 10">DK36</strain>
    </source>
</reference>
<proteinExistence type="inferred from homology"/>
<dbReference type="AlphaFoldDB" id="A0A5M6DL62"/>
<keyword evidence="3" id="KW-1003">Cell membrane</keyword>
<keyword evidence="5 7" id="KW-1133">Transmembrane helix</keyword>
<evidence type="ECO:0000313" key="10">
    <source>
        <dbReference type="Proteomes" id="UP000323426"/>
    </source>
</evidence>
<evidence type="ECO:0000256" key="4">
    <source>
        <dbReference type="ARBA" id="ARBA00022692"/>
    </source>
</evidence>
<keyword evidence="6 7" id="KW-0472">Membrane</keyword>
<dbReference type="PANTHER" id="PTHR34582:SF6">
    <property type="entry name" value="UPF0702 TRANSMEMBRANE PROTEIN YCAP"/>
    <property type="match status" value="1"/>
</dbReference>
<evidence type="ECO:0000256" key="2">
    <source>
        <dbReference type="ARBA" id="ARBA00006448"/>
    </source>
</evidence>
<evidence type="ECO:0000256" key="3">
    <source>
        <dbReference type="ARBA" id="ARBA00022475"/>
    </source>
</evidence>
<comment type="similarity">
    <text evidence="2">Belongs to the UPF0702 family.</text>
</comment>
<dbReference type="Gene3D" id="3.30.240.20">
    <property type="entry name" value="bsu07140 like domains"/>
    <property type="match status" value="1"/>
</dbReference>
<keyword evidence="4 7" id="KW-0812">Transmembrane</keyword>
<dbReference type="EMBL" id="VWSF01000003">
    <property type="protein sequence ID" value="KAA5548183.1"/>
    <property type="molecule type" value="Genomic_DNA"/>
</dbReference>
<dbReference type="Proteomes" id="UP000323426">
    <property type="component" value="Unassembled WGS sequence"/>
</dbReference>
<evidence type="ECO:0000256" key="6">
    <source>
        <dbReference type="ARBA" id="ARBA00023136"/>
    </source>
</evidence>
<protein>
    <submittedName>
        <fullName evidence="9">DUF421 domain-containing protein</fullName>
    </submittedName>
</protein>
<dbReference type="InterPro" id="IPR023090">
    <property type="entry name" value="UPF0702_alpha/beta_dom_sf"/>
</dbReference>
<dbReference type="RefSeq" id="WP_150087316.1">
    <property type="nucleotide sequence ID" value="NZ_VWSF01000003.1"/>
</dbReference>